<dbReference type="AlphaFoldDB" id="K4KIB0"/>
<dbReference type="HOGENOM" id="CLU_3239637_0_0_6"/>
<dbReference type="STRING" id="1117647.M5M_08500"/>
<gene>
    <name evidence="1" type="ordered locus">M5M_08500</name>
</gene>
<dbReference type="EMBL" id="CP003746">
    <property type="protein sequence ID" value="AFU98889.1"/>
    <property type="molecule type" value="Genomic_DNA"/>
</dbReference>
<name>K4KIB0_SIMAS</name>
<dbReference type="Proteomes" id="UP000000466">
    <property type="component" value="Chromosome"/>
</dbReference>
<accession>K4KIB0</accession>
<reference evidence="1 2" key="1">
    <citation type="journal article" date="2013" name="Genome Announc.">
        <title>Complete genome sequence of Simiduia agarivorans SA1(T), a marine bacterium able to degrade a variety of polysaccharides.</title>
        <authorList>
            <person name="Lin S.Y."/>
            <person name="Shieh W.Y."/>
            <person name="Chen J.S."/>
            <person name="Tang S.L."/>
        </authorList>
    </citation>
    <scope>NUCLEOTIDE SEQUENCE [LARGE SCALE GENOMIC DNA]</scope>
    <source>
        <strain evidence="2">DSM 21679 / JCM 13881 / BCRC 17597 / SA1</strain>
    </source>
</reference>
<evidence type="ECO:0000313" key="1">
    <source>
        <dbReference type="EMBL" id="AFU98889.1"/>
    </source>
</evidence>
<dbReference type="RefSeq" id="WP_015047054.1">
    <property type="nucleotide sequence ID" value="NC_018868.3"/>
</dbReference>
<protein>
    <submittedName>
        <fullName evidence="1">Fatty oxidation complex, alpha subunit</fullName>
    </submittedName>
</protein>
<proteinExistence type="predicted"/>
<organism evidence="1 2">
    <name type="scientific">Simiduia agarivorans (strain DSM 21679 / JCM 13881 / BCRC 17597 / SA1)</name>
    <dbReference type="NCBI Taxonomy" id="1117647"/>
    <lineage>
        <taxon>Bacteria</taxon>
        <taxon>Pseudomonadati</taxon>
        <taxon>Pseudomonadota</taxon>
        <taxon>Gammaproteobacteria</taxon>
        <taxon>Cellvibrionales</taxon>
        <taxon>Cellvibrionaceae</taxon>
        <taxon>Simiduia</taxon>
    </lineage>
</organism>
<evidence type="ECO:0000313" key="2">
    <source>
        <dbReference type="Proteomes" id="UP000000466"/>
    </source>
</evidence>
<sequence length="43" mass="4758">MSSINNVFEYEKDSQGIVTVTMNMTGPVNAMNAEIPRCHAGHY</sequence>
<keyword evidence="2" id="KW-1185">Reference proteome</keyword>
<dbReference type="KEGG" id="saga:M5M_08500"/>